<feature type="non-terminal residue" evidence="1">
    <location>
        <position position="1"/>
    </location>
</feature>
<organism evidence="1">
    <name type="scientific">human gut metagenome</name>
    <dbReference type="NCBI Taxonomy" id="408170"/>
    <lineage>
        <taxon>unclassified sequences</taxon>
        <taxon>metagenomes</taxon>
        <taxon>organismal metagenomes</taxon>
    </lineage>
</organism>
<protein>
    <submittedName>
        <fullName evidence="1">Phage terminase, large subunit, PBSX family</fullName>
    </submittedName>
</protein>
<dbReference type="AlphaFoldDB" id="W1X8M3"/>
<gene>
    <name evidence="1" type="ORF">Q604_UNBC17301G0001</name>
</gene>
<comment type="caution">
    <text evidence="1">The sequence shown here is derived from an EMBL/GenBank/DDBJ whole genome shotgun (WGS) entry which is preliminary data.</text>
</comment>
<evidence type="ECO:0000313" key="1">
    <source>
        <dbReference type="EMBL" id="ETJ26628.1"/>
    </source>
</evidence>
<name>W1X8M3_9ZZZZ</name>
<sequence length="64" mass="7366">NDYDYYRYLYLGEAVGLGNNVYNMSTFHAIEPLPSDDKLIGISFALDRRTSTVSNGCMCFWYHS</sequence>
<proteinExistence type="predicted"/>
<dbReference type="EMBL" id="AZMM01017301">
    <property type="protein sequence ID" value="ETJ26628.1"/>
    <property type="molecule type" value="Genomic_DNA"/>
</dbReference>
<accession>W1X8M3</accession>
<reference evidence="1" key="1">
    <citation type="submission" date="2013-12" db="EMBL/GenBank/DDBJ databases">
        <title>A Varibaculum cambriense genome reconstructed from a premature infant gut community with otherwise low bacterial novelty that shifts toward anaerobic metabolism during the third week of life.</title>
        <authorList>
            <person name="Brown C.T."/>
            <person name="Sharon I."/>
            <person name="Thomas B.C."/>
            <person name="Castelle C.J."/>
            <person name="Morowitz M.J."/>
            <person name="Banfield J.F."/>
        </authorList>
    </citation>
    <scope>NUCLEOTIDE SEQUENCE</scope>
</reference>